<name>A0ABT9NGU5_9ACTO</name>
<evidence type="ECO:0000313" key="3">
    <source>
        <dbReference type="Proteomes" id="UP001243212"/>
    </source>
</evidence>
<proteinExistence type="predicted"/>
<protein>
    <recommendedName>
        <fullName evidence="4">RAMA domain-containing protein</fullName>
    </recommendedName>
</protein>
<reference evidence="2 3" key="1">
    <citation type="submission" date="2023-07" db="EMBL/GenBank/DDBJ databases">
        <title>Sequencing the genomes of 1000 actinobacteria strains.</title>
        <authorList>
            <person name="Klenk H.-P."/>
        </authorList>
    </citation>
    <scope>NUCLEOTIDE SEQUENCE [LARGE SCALE GENOMIC DNA]</scope>
    <source>
        <strain evidence="2 3">DSM 17163</strain>
    </source>
</reference>
<dbReference type="RefSeq" id="WP_307682840.1">
    <property type="nucleotide sequence ID" value="NZ_JAUSQX010000001.1"/>
</dbReference>
<accession>A0ABT9NGU5</accession>
<gene>
    <name evidence="2" type="ORF">J2S70_001211</name>
</gene>
<comment type="caution">
    <text evidence="2">The sequence shown here is derived from an EMBL/GenBank/DDBJ whole genome shotgun (WGS) entry which is preliminary data.</text>
</comment>
<dbReference type="Proteomes" id="UP001243212">
    <property type="component" value="Unassembled WGS sequence"/>
</dbReference>
<evidence type="ECO:0000256" key="1">
    <source>
        <dbReference type="SAM" id="MobiDB-lite"/>
    </source>
</evidence>
<evidence type="ECO:0000313" key="2">
    <source>
        <dbReference type="EMBL" id="MDP9806629.1"/>
    </source>
</evidence>
<sequence length="448" mass="49594">MGVYNVREGRLVAVQESAISDVEDAVLDAVRAQSLELIDSPLFPVRRIGDNEETLIALDPSGQVVTVLVVPTLTAQNFVTALIYSGRHSVMSRRELADLYVGGSEAFEADFEEFVSRSFPLSKPGPRLFIFSVHTEPELHWALEGLRDAGVEALRIVRHQGGADSFVEITPNYESRAARGQSAPESATANVEEQAPQATEPDNAQQPNDAVHTRADTDFRQVFTDVYPATSEEPPVETTLYESMPDAAEIADSARQYDTAWDISGWRFEKERPAARAAEEVLDSAAKRQASRRERVAEQQRMLERLERERQSTGTTLYEQTVEASKRPEQRLWDKSAVTQSAELPQPTPTSPDFANHSAAHEPAVGLTPDPRMKRIVDQVGAVKISWRSRRRRASLDGHLTNEGLIEIIGVGIFSDPTQAAVEASGNTAVNGWRIWQVPDGRRLADFP</sequence>
<keyword evidence="3" id="KW-1185">Reference proteome</keyword>
<evidence type="ECO:0008006" key="4">
    <source>
        <dbReference type="Google" id="ProtNLM"/>
    </source>
</evidence>
<feature type="compositionally biased region" description="Polar residues" evidence="1">
    <location>
        <begin position="312"/>
        <end position="323"/>
    </location>
</feature>
<feature type="compositionally biased region" description="Basic and acidic residues" evidence="1">
    <location>
        <begin position="324"/>
        <end position="334"/>
    </location>
</feature>
<organism evidence="2 3">
    <name type="scientific">Trueperella bonasi</name>
    <dbReference type="NCBI Taxonomy" id="312286"/>
    <lineage>
        <taxon>Bacteria</taxon>
        <taxon>Bacillati</taxon>
        <taxon>Actinomycetota</taxon>
        <taxon>Actinomycetes</taxon>
        <taxon>Actinomycetales</taxon>
        <taxon>Actinomycetaceae</taxon>
        <taxon>Trueperella</taxon>
    </lineage>
</organism>
<dbReference type="EMBL" id="JAUSQX010000001">
    <property type="protein sequence ID" value="MDP9806629.1"/>
    <property type="molecule type" value="Genomic_DNA"/>
</dbReference>
<feature type="compositionally biased region" description="Polar residues" evidence="1">
    <location>
        <begin position="183"/>
        <end position="208"/>
    </location>
</feature>
<feature type="region of interest" description="Disordered" evidence="1">
    <location>
        <begin position="304"/>
        <end position="369"/>
    </location>
</feature>
<feature type="region of interest" description="Disordered" evidence="1">
    <location>
        <begin position="175"/>
        <end position="209"/>
    </location>
</feature>